<dbReference type="OrthoDB" id="10256309at2759"/>
<dbReference type="GO" id="GO:1990481">
    <property type="term" value="P:mRNA pseudouridine synthesis"/>
    <property type="evidence" value="ECO:0007669"/>
    <property type="project" value="TreeGrafter"/>
</dbReference>
<sequence>MSDGSKDEQTAKLLKRPNEENEDSAEKLQTTKRIKVDGELTEDEKKYPKKKVVLLMAYCGKGYYGMQRNPGNSQFRTIEDDLVSALFKSGCIPENHRDDMKKMSFQRCARTDKGVSAAGQVVSLKLRLIEDTVEKINEHLPPQIRVLGLKRVTQGFNSKNKCDARTYSYMLPTVAFSPKDSDTGNIAAFRLESETLQRANRLFALYKGTHNFHNFTSQKAPNDPSARRYITEMSCGEPFIRSNTEFAVITVRGQSFMLHQIRKMIGLVIAVMKGYAKEGVIEQSWGQEKVDVPKAPGLGLVLERVHFDRYNKRFGGDGLHERLEWEREEEAIKAFKEAHICPTIVETECQEGSMVSWMSTLPIHDFKASASEAQENKDQKQDNADVGNDSD</sequence>
<evidence type="ECO:0000256" key="1">
    <source>
        <dbReference type="ARBA" id="ARBA00001166"/>
    </source>
</evidence>
<evidence type="ECO:0000256" key="18">
    <source>
        <dbReference type="PIRSR" id="PIRSR641708-1"/>
    </source>
</evidence>
<dbReference type="InterPro" id="IPR020097">
    <property type="entry name" value="PsdUridine_synth_TruA_a/b_dom"/>
</dbReference>
<dbReference type="GeneID" id="113147729"/>
<dbReference type="FunCoup" id="A0A3Q1J5D8">
    <property type="interactions" value="1892"/>
</dbReference>
<evidence type="ECO:0000256" key="4">
    <source>
        <dbReference type="ARBA" id="ARBA00022664"/>
    </source>
</evidence>
<evidence type="ECO:0000256" key="7">
    <source>
        <dbReference type="ARBA" id="ARBA00023242"/>
    </source>
</evidence>
<dbReference type="RefSeq" id="XP_026194694.1">
    <property type="nucleotide sequence ID" value="XM_026338909.1"/>
</dbReference>
<dbReference type="PANTHER" id="PTHR11142:SF4">
    <property type="entry name" value="PSEUDOURIDYLATE SYNTHASE 1 HOMOLOG"/>
    <property type="match status" value="1"/>
</dbReference>
<evidence type="ECO:0000256" key="12">
    <source>
        <dbReference type="ARBA" id="ARBA00066509"/>
    </source>
</evidence>
<dbReference type="GeneTree" id="ENSGT00950000183160"/>
<comment type="subunit">
    <text evidence="11">Monomer. Forms a complex with RARG and the SRA1 RNA in the nucleus.</text>
</comment>
<dbReference type="InterPro" id="IPR020094">
    <property type="entry name" value="TruA/RsuA/RluB/E/F_N"/>
</dbReference>
<evidence type="ECO:0000256" key="3">
    <source>
        <dbReference type="ARBA" id="ARBA00009375"/>
    </source>
</evidence>
<evidence type="ECO:0000256" key="2">
    <source>
        <dbReference type="ARBA" id="ARBA00004123"/>
    </source>
</evidence>
<feature type="active site" description="Nucleophile" evidence="18">
    <location>
        <position position="112"/>
    </location>
</feature>
<reference evidence="22" key="3">
    <citation type="submission" date="2025-09" db="UniProtKB">
        <authorList>
            <consortium name="Ensembl"/>
        </authorList>
    </citation>
    <scope>IDENTIFICATION</scope>
</reference>
<reference evidence="22" key="2">
    <citation type="submission" date="2025-08" db="UniProtKB">
        <authorList>
            <consortium name="Ensembl"/>
        </authorList>
    </citation>
    <scope>IDENTIFICATION</scope>
</reference>
<dbReference type="GO" id="GO:0003723">
    <property type="term" value="F:RNA binding"/>
    <property type="evidence" value="ECO:0007669"/>
    <property type="project" value="InterPro"/>
</dbReference>
<organism evidence="22 23">
    <name type="scientific">Anabas testudineus</name>
    <name type="common">Climbing perch</name>
    <name type="synonym">Anthias testudineus</name>
    <dbReference type="NCBI Taxonomy" id="64144"/>
    <lineage>
        <taxon>Eukaryota</taxon>
        <taxon>Metazoa</taxon>
        <taxon>Chordata</taxon>
        <taxon>Craniata</taxon>
        <taxon>Vertebrata</taxon>
        <taxon>Euteleostomi</taxon>
        <taxon>Actinopterygii</taxon>
        <taxon>Neopterygii</taxon>
        <taxon>Teleostei</taxon>
        <taxon>Neoteleostei</taxon>
        <taxon>Acanthomorphata</taxon>
        <taxon>Anabantaria</taxon>
        <taxon>Anabantiformes</taxon>
        <taxon>Anabantoidei</taxon>
        <taxon>Anabantidae</taxon>
        <taxon>Anabas</taxon>
    </lineage>
</organism>
<dbReference type="NCBIfam" id="TIGR00071">
    <property type="entry name" value="hisT_truA"/>
    <property type="match status" value="1"/>
</dbReference>
<evidence type="ECO:0000256" key="5">
    <source>
        <dbReference type="ARBA" id="ARBA00022694"/>
    </source>
</evidence>
<dbReference type="InterPro" id="IPR020095">
    <property type="entry name" value="PsdUridine_synth_TruA_C"/>
</dbReference>
<dbReference type="InterPro" id="IPR001406">
    <property type="entry name" value="PsdUridine_synth_TruA"/>
</dbReference>
<feature type="binding site" evidence="19">
    <location>
        <position position="167"/>
    </location>
    <ligand>
        <name>substrate</name>
    </ligand>
</feature>
<keyword evidence="4" id="KW-0507">mRNA processing</keyword>
<dbReference type="Proteomes" id="UP000265040">
    <property type="component" value="Chromosome 22"/>
</dbReference>
<feature type="compositionally biased region" description="Basic and acidic residues" evidence="20">
    <location>
        <begin position="374"/>
        <end position="383"/>
    </location>
</feature>
<proteinExistence type="inferred from homology"/>
<evidence type="ECO:0000256" key="20">
    <source>
        <dbReference type="SAM" id="MobiDB-lite"/>
    </source>
</evidence>
<dbReference type="PANTHER" id="PTHR11142">
    <property type="entry name" value="PSEUDOURIDYLATE SYNTHASE"/>
    <property type="match status" value="1"/>
</dbReference>
<evidence type="ECO:0000256" key="10">
    <source>
        <dbReference type="ARBA" id="ARBA00053709"/>
    </source>
</evidence>
<dbReference type="Gene3D" id="3.30.70.580">
    <property type="entry name" value="Pseudouridine synthase I, catalytic domain, N-terminal subdomain"/>
    <property type="match status" value="1"/>
</dbReference>
<comment type="catalytic activity">
    <reaction evidence="8">
        <text>a uridine in tRNA = a pseudouridine in tRNA</text>
        <dbReference type="Rhea" id="RHEA:54572"/>
        <dbReference type="Rhea" id="RHEA-COMP:13339"/>
        <dbReference type="Rhea" id="RHEA-COMP:13934"/>
        <dbReference type="ChEBI" id="CHEBI:65314"/>
        <dbReference type="ChEBI" id="CHEBI:65315"/>
    </reaction>
</comment>
<evidence type="ECO:0000256" key="9">
    <source>
        <dbReference type="ARBA" id="ARBA00052184"/>
    </source>
</evidence>
<feature type="region of interest" description="Disordered" evidence="20">
    <location>
        <begin position="1"/>
        <end position="36"/>
    </location>
</feature>
<evidence type="ECO:0000256" key="19">
    <source>
        <dbReference type="PIRSR" id="PIRSR641708-2"/>
    </source>
</evidence>
<dbReference type="CDD" id="cd02568">
    <property type="entry name" value="PseudoU_synth_PUS1_PUS2"/>
    <property type="match status" value="1"/>
</dbReference>
<evidence type="ECO:0000256" key="11">
    <source>
        <dbReference type="ARBA" id="ARBA00064589"/>
    </source>
</evidence>
<feature type="domain" description="Pseudouridine synthase I TruA alpha/beta" evidence="21">
    <location>
        <begin position="204"/>
        <end position="308"/>
    </location>
</feature>
<dbReference type="Ensembl" id="ENSATET00000030423.3">
    <property type="protein sequence ID" value="ENSATEP00000029967.1"/>
    <property type="gene ID" value="ENSATEG00000020688.3"/>
</dbReference>
<comment type="catalytic activity">
    <reaction evidence="1">
        <text>a uridine in mRNA = a pseudouridine in mRNA</text>
        <dbReference type="Rhea" id="RHEA:56644"/>
        <dbReference type="Rhea" id="RHEA-COMP:14658"/>
        <dbReference type="Rhea" id="RHEA-COMP:14659"/>
        <dbReference type="ChEBI" id="CHEBI:65314"/>
        <dbReference type="ChEBI" id="CHEBI:65315"/>
    </reaction>
</comment>
<dbReference type="SMR" id="A0A3Q1J5D8"/>
<reference evidence="22" key="1">
    <citation type="submission" date="2021-04" db="EMBL/GenBank/DDBJ databases">
        <authorList>
            <consortium name="Wellcome Sanger Institute Data Sharing"/>
        </authorList>
    </citation>
    <scope>NUCLEOTIDE SEQUENCE [LARGE SCALE GENOMIC DNA]</scope>
</reference>
<feature type="compositionally biased region" description="Basic and acidic residues" evidence="20">
    <location>
        <begin position="1"/>
        <end position="10"/>
    </location>
</feature>
<dbReference type="CTD" id="80324"/>
<keyword evidence="6" id="KW-0413">Isomerase</keyword>
<keyword evidence="7" id="KW-0539">Nucleus</keyword>
<evidence type="ECO:0000256" key="15">
    <source>
        <dbReference type="ARBA" id="ARBA00079087"/>
    </source>
</evidence>
<keyword evidence="5" id="KW-0819">tRNA processing</keyword>
<dbReference type="GO" id="GO:0160147">
    <property type="term" value="F:tRNA pseudouridine(38-40) synthase activity"/>
    <property type="evidence" value="ECO:0007669"/>
    <property type="project" value="UniProtKB-EC"/>
</dbReference>
<evidence type="ECO:0000256" key="6">
    <source>
        <dbReference type="ARBA" id="ARBA00023235"/>
    </source>
</evidence>
<comment type="catalytic activity">
    <reaction evidence="9">
        <text>uridine(38/39/40) in tRNA = pseudouridine(38/39/40) in tRNA</text>
        <dbReference type="Rhea" id="RHEA:22376"/>
        <dbReference type="Rhea" id="RHEA-COMP:10085"/>
        <dbReference type="Rhea" id="RHEA-COMP:10087"/>
        <dbReference type="ChEBI" id="CHEBI:65314"/>
        <dbReference type="ChEBI" id="CHEBI:65315"/>
        <dbReference type="EC" id="5.4.99.12"/>
    </reaction>
</comment>
<dbReference type="Pfam" id="PF01416">
    <property type="entry name" value="PseudoU_synth_1"/>
    <property type="match status" value="1"/>
</dbReference>
<dbReference type="EC" id="5.4.99.12" evidence="12"/>
<feature type="region of interest" description="Disordered" evidence="20">
    <location>
        <begin position="368"/>
        <end position="391"/>
    </location>
</feature>
<comment type="function">
    <text evidence="10">Pseudouridylate synthase that catalyzes pseudouridylation of tRNAs and mRNAs. Acts on positions 27/28 in the anticodon stem and also positions 34 and 36 in the anticodon of an intron containing tRNA. Also catalyzes pseudouridylation of mRNAs: mediates pseudouridylation of mRNAs with the consensus sequence 5'-UGUAG-3'. Acts as a regulator of pre-mRNA splicing by mediating pseudouridylation of pre-mRNAs at locations associated with alternatively spliced regions. Pseudouridylation of pre-mRNAs near splice sites directly regulates mRNA splicing and mRNA 3'-end processing. Involved in regulation of nuclear receptor activity through pseudouridylation of SRA1 mRNA.</text>
</comment>
<dbReference type="SUPFAM" id="SSF55120">
    <property type="entry name" value="Pseudouridine synthase"/>
    <property type="match status" value="1"/>
</dbReference>
<dbReference type="FunFam" id="3.30.70.660:FF:000002">
    <property type="entry name" value="tRNA pseudouridine synthase"/>
    <property type="match status" value="1"/>
</dbReference>
<evidence type="ECO:0000256" key="14">
    <source>
        <dbReference type="ARBA" id="ARBA00075153"/>
    </source>
</evidence>
<keyword evidence="23" id="KW-1185">Reference proteome</keyword>
<evidence type="ECO:0000256" key="17">
    <source>
        <dbReference type="ARBA" id="ARBA00081344"/>
    </source>
</evidence>
<dbReference type="InterPro" id="IPR020103">
    <property type="entry name" value="PsdUridine_synth_cat_dom_sf"/>
</dbReference>
<dbReference type="RefSeq" id="XP_026194695.1">
    <property type="nucleotide sequence ID" value="XM_026338910.1"/>
</dbReference>
<comment type="similarity">
    <text evidence="3">Belongs to the tRNA pseudouridine synthase TruA family.</text>
</comment>
<dbReference type="GO" id="GO:0031119">
    <property type="term" value="P:tRNA pseudouridine synthesis"/>
    <property type="evidence" value="ECO:0007669"/>
    <property type="project" value="InterPro"/>
</dbReference>
<accession>A0A3Q1J5D8</accession>
<dbReference type="Gene3D" id="3.30.70.660">
    <property type="entry name" value="Pseudouridine synthase I, catalytic domain, C-terminal subdomain"/>
    <property type="match status" value="1"/>
</dbReference>
<dbReference type="GO" id="GO:0006397">
    <property type="term" value="P:mRNA processing"/>
    <property type="evidence" value="ECO:0007669"/>
    <property type="project" value="UniProtKB-KW"/>
</dbReference>
<dbReference type="OMA" id="CDARTYT"/>
<evidence type="ECO:0000313" key="23">
    <source>
        <dbReference type="Proteomes" id="UP000265040"/>
    </source>
</evidence>
<evidence type="ECO:0000259" key="21">
    <source>
        <dbReference type="Pfam" id="PF01416"/>
    </source>
</evidence>
<dbReference type="AlphaFoldDB" id="A0A3Q1J5D8"/>
<evidence type="ECO:0000256" key="8">
    <source>
        <dbReference type="ARBA" id="ARBA00036943"/>
    </source>
</evidence>
<evidence type="ECO:0000256" key="16">
    <source>
        <dbReference type="ARBA" id="ARBA00080849"/>
    </source>
</evidence>
<name>A0A3Q1J5D8_ANATE</name>
<evidence type="ECO:0000313" key="22">
    <source>
        <dbReference type="Ensembl" id="ENSATEP00000029967.1"/>
    </source>
</evidence>
<dbReference type="FunFam" id="3.30.70.580:FF:000002">
    <property type="entry name" value="tRNA pseudouridine synthase"/>
    <property type="match status" value="1"/>
</dbReference>
<comment type="subcellular location">
    <subcellularLocation>
        <location evidence="2">Nucleus</location>
    </subcellularLocation>
</comment>
<protein>
    <recommendedName>
        <fullName evidence="13">Pseudouridylate synthase 1 homolog</fullName>
        <ecNumber evidence="12">5.4.99.12</ecNumber>
    </recommendedName>
    <alternativeName>
        <fullName evidence="14">tRNA pseudouridine synthase 1</fullName>
    </alternativeName>
    <alternativeName>
        <fullName evidence="17">tRNA pseudouridine(38-40) synthase</fullName>
    </alternativeName>
    <alternativeName>
        <fullName evidence="15">tRNA pseudouridylate synthase I</fullName>
    </alternativeName>
    <alternativeName>
        <fullName evidence="16">tRNA-uridine isomerase I</fullName>
    </alternativeName>
</protein>
<dbReference type="InterPro" id="IPR041708">
    <property type="entry name" value="PUS1/PUS2-like"/>
</dbReference>
<dbReference type="InParanoid" id="A0A3Q1J5D8"/>
<evidence type="ECO:0000256" key="13">
    <source>
        <dbReference type="ARBA" id="ARBA00068582"/>
    </source>
</evidence>
<dbReference type="GO" id="GO:0005634">
    <property type="term" value="C:nucleus"/>
    <property type="evidence" value="ECO:0007669"/>
    <property type="project" value="UniProtKB-SubCell"/>
</dbReference>